<sequence>MYMRTTAGRRRVDVIYRRVDDDYLDPVQFRPDSALGAPGLVNAARQGNVTIANAIGNGVADDKAHLHLHARPHPVLPRGRPHPAQRRHVAARGTRRA</sequence>
<name>A0ABQ6IBX5_9MICO</name>
<proteinExistence type="predicted"/>
<gene>
    <name evidence="3" type="ORF">GCM10025876_04480</name>
</gene>
<accession>A0ABQ6IBX5</accession>
<comment type="caution">
    <text evidence="3">The sequence shown here is derived from an EMBL/GenBank/DDBJ whole genome shotgun (WGS) entry which is preliminary data.</text>
</comment>
<reference evidence="4" key="1">
    <citation type="journal article" date="2019" name="Int. J. Syst. Evol. Microbiol.">
        <title>The Global Catalogue of Microorganisms (GCM) 10K type strain sequencing project: providing services to taxonomists for standard genome sequencing and annotation.</title>
        <authorList>
            <consortium name="The Broad Institute Genomics Platform"/>
            <consortium name="The Broad Institute Genome Sequencing Center for Infectious Disease"/>
            <person name="Wu L."/>
            <person name="Ma J."/>
        </authorList>
    </citation>
    <scope>NUCLEOTIDE SEQUENCE [LARGE SCALE GENOMIC DNA]</scope>
    <source>
        <strain evidence="4">NBRC 112299</strain>
    </source>
</reference>
<evidence type="ECO:0000313" key="3">
    <source>
        <dbReference type="EMBL" id="GMA34244.1"/>
    </source>
</evidence>
<dbReference type="Proteomes" id="UP001157125">
    <property type="component" value="Unassembled WGS sequence"/>
</dbReference>
<keyword evidence="4" id="KW-1185">Reference proteome</keyword>
<feature type="domain" description="Circularly permuted ATPgrasp" evidence="2">
    <location>
        <begin position="1"/>
        <end position="65"/>
    </location>
</feature>
<evidence type="ECO:0000259" key="2">
    <source>
        <dbReference type="Pfam" id="PF04174"/>
    </source>
</evidence>
<dbReference type="EMBL" id="BSUN01000001">
    <property type="protein sequence ID" value="GMA34244.1"/>
    <property type="molecule type" value="Genomic_DNA"/>
</dbReference>
<dbReference type="Gene3D" id="3.40.50.11290">
    <property type="match status" value="1"/>
</dbReference>
<organism evidence="3 4">
    <name type="scientific">Demequina litorisediminis</name>
    <dbReference type="NCBI Taxonomy" id="1849022"/>
    <lineage>
        <taxon>Bacteria</taxon>
        <taxon>Bacillati</taxon>
        <taxon>Actinomycetota</taxon>
        <taxon>Actinomycetes</taxon>
        <taxon>Micrococcales</taxon>
        <taxon>Demequinaceae</taxon>
        <taxon>Demequina</taxon>
    </lineage>
</organism>
<dbReference type="InterPro" id="IPR051680">
    <property type="entry name" value="ATP-dep_Glu-Cys_Ligase-2"/>
</dbReference>
<evidence type="ECO:0000313" key="4">
    <source>
        <dbReference type="Proteomes" id="UP001157125"/>
    </source>
</evidence>
<dbReference type="PANTHER" id="PTHR34595">
    <property type="entry name" value="BLR5612 PROTEIN"/>
    <property type="match status" value="1"/>
</dbReference>
<evidence type="ECO:0000256" key="1">
    <source>
        <dbReference type="SAM" id="MobiDB-lite"/>
    </source>
</evidence>
<dbReference type="PANTHER" id="PTHR34595:SF7">
    <property type="entry name" value="SLL1039 PROTEIN"/>
    <property type="match status" value="1"/>
</dbReference>
<feature type="compositionally biased region" description="Basic residues" evidence="1">
    <location>
        <begin position="79"/>
        <end position="97"/>
    </location>
</feature>
<protein>
    <recommendedName>
        <fullName evidence="2">Circularly permuted ATPgrasp domain-containing protein</fullName>
    </recommendedName>
</protein>
<dbReference type="Pfam" id="PF04174">
    <property type="entry name" value="CP_ATPgrasp_1"/>
    <property type="match status" value="1"/>
</dbReference>
<feature type="region of interest" description="Disordered" evidence="1">
    <location>
        <begin position="72"/>
        <end position="97"/>
    </location>
</feature>
<dbReference type="InterPro" id="IPR007302">
    <property type="entry name" value="CP_ATPgrasp"/>
</dbReference>